<keyword evidence="4" id="KW-1185">Reference proteome</keyword>
<dbReference type="SUPFAM" id="SSF54427">
    <property type="entry name" value="NTF2-like"/>
    <property type="match status" value="1"/>
</dbReference>
<dbReference type="AlphaFoldDB" id="C0QR43"/>
<dbReference type="Proteomes" id="UP000001366">
    <property type="component" value="Chromosome"/>
</dbReference>
<dbReference type="OrthoDB" id="9815896at2"/>
<dbReference type="KEGG" id="pmx:PERMA_1370"/>
<protein>
    <submittedName>
        <fullName evidence="3">Peptidoglycan-binding domain 1 protein</fullName>
    </submittedName>
</protein>
<dbReference type="GO" id="GO:0016887">
    <property type="term" value="F:ATP hydrolysis activity"/>
    <property type="evidence" value="ECO:0007669"/>
    <property type="project" value="InterPro"/>
</dbReference>
<name>C0QR43_PERMH</name>
<evidence type="ECO:0000313" key="3">
    <source>
        <dbReference type="EMBL" id="ACO04456.1"/>
    </source>
</evidence>
<dbReference type="PANTHER" id="PTHR35894">
    <property type="entry name" value="GENERAL SECRETION PATHWAY PROTEIN A-RELATED"/>
    <property type="match status" value="1"/>
</dbReference>
<keyword evidence="1" id="KW-0812">Transmembrane</keyword>
<dbReference type="InterPro" id="IPR032710">
    <property type="entry name" value="NTF2-like_dom_sf"/>
</dbReference>
<accession>C0QR43</accession>
<proteinExistence type="predicted"/>
<dbReference type="Pfam" id="PF13401">
    <property type="entry name" value="AAA_22"/>
    <property type="match status" value="1"/>
</dbReference>
<sequence>MENFFKFFGLKDDPFRVTPDIEYFYMSQAHKDVLDALEYLYHTGEGFAVIIGEPGTGKTTTVKKFLANHPYEILYAYIIFPSFYPLEMLRAILREFGVKTSPEEAESDLFAKLKEFLIKKKEEGHKVFIIVDEAQNLPIETMEELRILSNLETNREKLLQIVLTGQTELEKKINMPELRQLKERITVVAKLRNLDFNETVDYIKYKLEKAGNPKIHIPWYIYRLIFKYSQGNFRKINLIMRRTLMAAYVDESKKIKYKHLKEALKTLGFYEEAKEKKKLKYLALASVILAILLGLTGTFSWFLYAIATGEKKINSEPAQYKNMTKTQHTQHLKAETRGEKKKVHPPLKPEEQIKEFIKRWKNSWETQDFLRYISYYCKDFRWAGGGIEKWEKYKRKTILNKKFIKIYISDIKIRKIKENRWEVIFKQEYFSDKIDDVTLKKLIIIKSNGKYCIKEERTIRRIK</sequence>
<evidence type="ECO:0000259" key="2">
    <source>
        <dbReference type="SMART" id="SM00382"/>
    </source>
</evidence>
<feature type="transmembrane region" description="Helical" evidence="1">
    <location>
        <begin position="281"/>
        <end position="304"/>
    </location>
</feature>
<dbReference type="PANTHER" id="PTHR35894:SF1">
    <property type="entry name" value="PHOSPHORIBULOKINASE _ URIDINE KINASE FAMILY"/>
    <property type="match status" value="1"/>
</dbReference>
<dbReference type="STRING" id="123214.PERMA_1370"/>
<dbReference type="InterPro" id="IPR003593">
    <property type="entry name" value="AAA+_ATPase"/>
</dbReference>
<dbReference type="SUPFAM" id="SSF52540">
    <property type="entry name" value="P-loop containing nucleoside triphosphate hydrolases"/>
    <property type="match status" value="1"/>
</dbReference>
<dbReference type="InterPro" id="IPR056203">
    <property type="entry name" value="Cds6_C"/>
</dbReference>
<dbReference type="eggNOG" id="COG3267">
    <property type="taxonomic scope" value="Bacteria"/>
</dbReference>
<dbReference type="InterPro" id="IPR049945">
    <property type="entry name" value="AAA_22"/>
</dbReference>
<reference evidence="3 4" key="1">
    <citation type="journal article" date="2009" name="J. Bacteriol.">
        <title>Complete and draft genome sequences of six members of the Aquificales.</title>
        <authorList>
            <person name="Reysenbach A.L."/>
            <person name="Hamamura N."/>
            <person name="Podar M."/>
            <person name="Griffiths E."/>
            <person name="Ferreira S."/>
            <person name="Hochstein R."/>
            <person name="Heidelberg J."/>
            <person name="Johnson J."/>
            <person name="Mead D."/>
            <person name="Pohorille A."/>
            <person name="Sarmiento M."/>
            <person name="Schweighofer K."/>
            <person name="Seshadri R."/>
            <person name="Voytek M.A."/>
        </authorList>
    </citation>
    <scope>NUCLEOTIDE SEQUENCE [LARGE SCALE GENOMIC DNA]</scope>
    <source>
        <strain evidence="4">DSM 14350 / EX-H1</strain>
    </source>
</reference>
<dbReference type="CDD" id="cd00009">
    <property type="entry name" value="AAA"/>
    <property type="match status" value="1"/>
</dbReference>
<dbReference type="EMBL" id="CP001230">
    <property type="protein sequence ID" value="ACO04456.1"/>
    <property type="molecule type" value="Genomic_DNA"/>
</dbReference>
<dbReference type="RefSeq" id="WP_012676694.1">
    <property type="nucleotide sequence ID" value="NC_012440.1"/>
</dbReference>
<feature type="domain" description="AAA+ ATPase" evidence="2">
    <location>
        <begin position="44"/>
        <end position="195"/>
    </location>
</feature>
<gene>
    <name evidence="3" type="ordered locus">PERMA_1370</name>
</gene>
<dbReference type="Pfam" id="PF24125">
    <property type="entry name" value="Cds6_C"/>
    <property type="match status" value="1"/>
</dbReference>
<evidence type="ECO:0000256" key="1">
    <source>
        <dbReference type="SAM" id="Phobius"/>
    </source>
</evidence>
<dbReference type="InterPro" id="IPR052026">
    <property type="entry name" value="ExeA_AAA_ATPase_DNA-bind"/>
</dbReference>
<evidence type="ECO:0000313" key="4">
    <source>
        <dbReference type="Proteomes" id="UP000001366"/>
    </source>
</evidence>
<dbReference type="SMART" id="SM00382">
    <property type="entry name" value="AAA"/>
    <property type="match status" value="1"/>
</dbReference>
<organism evidence="3 4">
    <name type="scientific">Persephonella marina (strain DSM 14350 / EX-H1)</name>
    <dbReference type="NCBI Taxonomy" id="123214"/>
    <lineage>
        <taxon>Bacteria</taxon>
        <taxon>Pseudomonadati</taxon>
        <taxon>Aquificota</taxon>
        <taxon>Aquificia</taxon>
        <taxon>Aquificales</taxon>
        <taxon>Hydrogenothermaceae</taxon>
        <taxon>Persephonella</taxon>
    </lineage>
</organism>
<keyword evidence="1" id="KW-0472">Membrane</keyword>
<dbReference type="InterPro" id="IPR027417">
    <property type="entry name" value="P-loop_NTPase"/>
</dbReference>
<dbReference type="HOGENOM" id="CLU_590320_0_0_0"/>
<dbReference type="PaxDb" id="123214-PERMA_1370"/>
<keyword evidence="1" id="KW-1133">Transmembrane helix</keyword>
<dbReference type="Gene3D" id="3.40.50.300">
    <property type="entry name" value="P-loop containing nucleotide triphosphate hydrolases"/>
    <property type="match status" value="1"/>
</dbReference>